<feature type="compositionally biased region" description="Polar residues" evidence="1">
    <location>
        <begin position="144"/>
        <end position="160"/>
    </location>
</feature>
<evidence type="ECO:0008006" key="5">
    <source>
        <dbReference type="Google" id="ProtNLM"/>
    </source>
</evidence>
<keyword evidence="2" id="KW-0732">Signal</keyword>
<proteinExistence type="predicted"/>
<feature type="region of interest" description="Disordered" evidence="1">
    <location>
        <begin position="33"/>
        <end position="97"/>
    </location>
</feature>
<reference evidence="4" key="1">
    <citation type="submission" date="2023-05" db="EMBL/GenBank/DDBJ databases">
        <title>Draft genome of Pseudofrankia sp. BMG5.37.</title>
        <authorList>
            <person name="Gtari M."/>
            <person name="Ghodhbane F."/>
            <person name="Sbissi I."/>
        </authorList>
    </citation>
    <scope>NUCLEOTIDE SEQUENCE [LARGE SCALE GENOMIC DNA]</scope>
    <source>
        <strain evidence="4">BMG 814</strain>
    </source>
</reference>
<keyword evidence="4" id="KW-1185">Reference proteome</keyword>
<feature type="chain" id="PRO_5045645148" description="Secreted protein" evidence="2">
    <location>
        <begin position="28"/>
        <end position="197"/>
    </location>
</feature>
<organism evidence="3 4">
    <name type="scientific">Blastococcus carthaginiensis</name>
    <dbReference type="NCBI Taxonomy" id="3050034"/>
    <lineage>
        <taxon>Bacteria</taxon>
        <taxon>Bacillati</taxon>
        <taxon>Actinomycetota</taxon>
        <taxon>Actinomycetes</taxon>
        <taxon>Geodermatophilales</taxon>
        <taxon>Geodermatophilaceae</taxon>
        <taxon>Blastococcus</taxon>
    </lineage>
</organism>
<feature type="compositionally biased region" description="Low complexity" evidence="1">
    <location>
        <begin position="36"/>
        <end position="53"/>
    </location>
</feature>
<feature type="signal peptide" evidence="2">
    <location>
        <begin position="1"/>
        <end position="27"/>
    </location>
</feature>
<protein>
    <recommendedName>
        <fullName evidence="5">Secreted protein</fullName>
    </recommendedName>
</protein>
<accession>A0ABT9IB70</accession>
<dbReference type="Proteomes" id="UP001233673">
    <property type="component" value="Unassembled WGS sequence"/>
</dbReference>
<sequence length="197" mass="18950">MSSSVKIVRWAALVALAAAVVVGVAFAARSVGGSDASGAQPAGTPAAGAPATPEDASGGEQEPADTGGPAGADGSADAAGETSQAPASTSAPRPVGDPVEVLVRQTYSGWDADSSAIVVGAVVAGVIESGGTCTLTVAQGLTEHTASSKGSADASTTTCGRMSVPGGDLDAGEWTAMVSYESPAANGESQWFSVVVP</sequence>
<evidence type="ECO:0000256" key="2">
    <source>
        <dbReference type="SAM" id="SignalP"/>
    </source>
</evidence>
<feature type="region of interest" description="Disordered" evidence="1">
    <location>
        <begin position="144"/>
        <end position="165"/>
    </location>
</feature>
<feature type="compositionally biased region" description="Low complexity" evidence="1">
    <location>
        <begin position="64"/>
        <end position="83"/>
    </location>
</feature>
<dbReference type="RefSeq" id="WP_305999485.1">
    <property type="nucleotide sequence ID" value="NZ_JASNFN010000009.1"/>
</dbReference>
<name>A0ABT9IB70_9ACTN</name>
<evidence type="ECO:0000313" key="3">
    <source>
        <dbReference type="EMBL" id="MDP5182820.1"/>
    </source>
</evidence>
<evidence type="ECO:0000313" key="4">
    <source>
        <dbReference type="Proteomes" id="UP001233673"/>
    </source>
</evidence>
<evidence type="ECO:0000256" key="1">
    <source>
        <dbReference type="SAM" id="MobiDB-lite"/>
    </source>
</evidence>
<dbReference type="EMBL" id="JASNFN010000009">
    <property type="protein sequence ID" value="MDP5182820.1"/>
    <property type="molecule type" value="Genomic_DNA"/>
</dbReference>
<gene>
    <name evidence="3" type="ORF">QOZ88_09220</name>
</gene>
<comment type="caution">
    <text evidence="3">The sequence shown here is derived from an EMBL/GenBank/DDBJ whole genome shotgun (WGS) entry which is preliminary data.</text>
</comment>